<organism evidence="2 3">
    <name type="scientific">Ditylenchus dipsaci</name>
    <dbReference type="NCBI Taxonomy" id="166011"/>
    <lineage>
        <taxon>Eukaryota</taxon>
        <taxon>Metazoa</taxon>
        <taxon>Ecdysozoa</taxon>
        <taxon>Nematoda</taxon>
        <taxon>Chromadorea</taxon>
        <taxon>Rhabditida</taxon>
        <taxon>Tylenchina</taxon>
        <taxon>Tylenchomorpha</taxon>
        <taxon>Sphaerularioidea</taxon>
        <taxon>Anguinidae</taxon>
        <taxon>Anguininae</taxon>
        <taxon>Ditylenchus</taxon>
    </lineage>
</organism>
<keyword evidence="2" id="KW-1185">Reference proteome</keyword>
<keyword evidence="1" id="KW-0812">Transmembrane</keyword>
<evidence type="ECO:0000313" key="2">
    <source>
        <dbReference type="Proteomes" id="UP000887574"/>
    </source>
</evidence>
<protein>
    <submittedName>
        <fullName evidence="3">G-protein coupled receptors family 1 profile domain-containing protein</fullName>
    </submittedName>
</protein>
<feature type="transmembrane region" description="Helical" evidence="1">
    <location>
        <begin position="49"/>
        <end position="70"/>
    </location>
</feature>
<name>A0A915E6K8_9BILA</name>
<dbReference type="Proteomes" id="UP000887574">
    <property type="component" value="Unplaced"/>
</dbReference>
<evidence type="ECO:0000313" key="3">
    <source>
        <dbReference type="WBParaSite" id="jg26307"/>
    </source>
</evidence>
<sequence length="89" mass="10058">MTNGPLIFWTSVWLISVTSSVPFAVFFLTLDRILFISFPMKYNERHKLIVVWASVAVIALGMAGNFVALLEELPITEYTNQASGQHLRK</sequence>
<accession>A0A915E6K8</accession>
<reference evidence="3" key="1">
    <citation type="submission" date="2022-11" db="UniProtKB">
        <authorList>
            <consortium name="WormBaseParasite"/>
        </authorList>
    </citation>
    <scope>IDENTIFICATION</scope>
</reference>
<dbReference type="AlphaFoldDB" id="A0A915E6K8"/>
<proteinExistence type="predicted"/>
<dbReference type="WBParaSite" id="jg26307">
    <property type="protein sequence ID" value="jg26307"/>
    <property type="gene ID" value="jg26307"/>
</dbReference>
<keyword evidence="1" id="KW-1133">Transmembrane helix</keyword>
<keyword evidence="1" id="KW-0472">Membrane</keyword>
<feature type="transmembrane region" description="Helical" evidence="1">
    <location>
        <begin position="6"/>
        <end position="28"/>
    </location>
</feature>
<evidence type="ECO:0000256" key="1">
    <source>
        <dbReference type="SAM" id="Phobius"/>
    </source>
</evidence>